<keyword evidence="3" id="KW-1185">Reference proteome</keyword>
<keyword evidence="2" id="KW-0378">Hydrolase</keyword>
<dbReference type="PANTHER" id="PTHR13136">
    <property type="entry name" value="TESTIS DEVELOPMENT PROTEIN PRTD"/>
    <property type="match status" value="1"/>
</dbReference>
<protein>
    <submittedName>
        <fullName evidence="2">Alpha/beta family hydrolase</fullName>
    </submittedName>
</protein>
<proteinExistence type="predicted"/>
<dbReference type="InterPro" id="IPR026555">
    <property type="entry name" value="NSL3/Tex30"/>
</dbReference>
<evidence type="ECO:0000313" key="2">
    <source>
        <dbReference type="EMBL" id="MFC6153810.1"/>
    </source>
</evidence>
<dbReference type="Pfam" id="PF20408">
    <property type="entry name" value="Abhydrolase_11"/>
    <property type="match status" value="1"/>
</dbReference>
<dbReference type="RefSeq" id="WP_239022235.1">
    <property type="nucleotide sequence ID" value="NZ_CP034929.1"/>
</dbReference>
<dbReference type="GO" id="GO:0016787">
    <property type="term" value="F:hydrolase activity"/>
    <property type="evidence" value="ECO:0007669"/>
    <property type="project" value="UniProtKB-KW"/>
</dbReference>
<dbReference type="Gene3D" id="3.40.50.1820">
    <property type="entry name" value="alpha/beta hydrolase"/>
    <property type="match status" value="1"/>
</dbReference>
<dbReference type="Proteomes" id="UP001596098">
    <property type="component" value="Unassembled WGS sequence"/>
</dbReference>
<evidence type="ECO:0000259" key="1">
    <source>
        <dbReference type="Pfam" id="PF20408"/>
    </source>
</evidence>
<dbReference type="InterPro" id="IPR029058">
    <property type="entry name" value="AB_hydrolase_fold"/>
</dbReference>
<name>A0ABW1QZP2_9ACTN</name>
<dbReference type="EMBL" id="JBHSQI010000004">
    <property type="protein sequence ID" value="MFC6153810.1"/>
    <property type="molecule type" value="Genomic_DNA"/>
</dbReference>
<organism evidence="2 3">
    <name type="scientific">Nocardioides yefusunii</name>
    <dbReference type="NCBI Taxonomy" id="2500546"/>
    <lineage>
        <taxon>Bacteria</taxon>
        <taxon>Bacillati</taxon>
        <taxon>Actinomycetota</taxon>
        <taxon>Actinomycetes</taxon>
        <taxon>Propionibacteriales</taxon>
        <taxon>Nocardioidaceae</taxon>
        <taxon>Nocardioides</taxon>
    </lineage>
</organism>
<gene>
    <name evidence="2" type="ORF">ACFPWU_09060</name>
</gene>
<accession>A0ABW1QZP2</accession>
<sequence>MNTNAPEAMRVETPQGEGRLHLHLVPGGAAPEAVLLLSHGAGNGVETADLQALALALPAQNVVVALFEQPWRVAGRKLATPPATLDVAFVAAAAALRERFADVPLVVGGRSAGARSACRTADQVGAVAALPLAFPLHPPGRPEKSRLDELRLPSAAGLPTLVLQGERDTFGRPEEFPDDVDLAVVPDGDHSFRVTKRSGVSADEALAVIVEATLEWLTREAAGA</sequence>
<dbReference type="SUPFAM" id="SSF53474">
    <property type="entry name" value="alpha/beta-Hydrolases"/>
    <property type="match status" value="1"/>
</dbReference>
<dbReference type="InterPro" id="IPR046879">
    <property type="entry name" value="KANL3/Tex30_Abhydrolase"/>
</dbReference>
<comment type="caution">
    <text evidence="2">The sequence shown here is derived from an EMBL/GenBank/DDBJ whole genome shotgun (WGS) entry which is preliminary data.</text>
</comment>
<dbReference type="PANTHER" id="PTHR13136:SF11">
    <property type="entry name" value="TESTIS-EXPRESSED PROTEIN 30"/>
    <property type="match status" value="1"/>
</dbReference>
<reference evidence="3" key="1">
    <citation type="journal article" date="2019" name="Int. J. Syst. Evol. Microbiol.">
        <title>The Global Catalogue of Microorganisms (GCM) 10K type strain sequencing project: providing services to taxonomists for standard genome sequencing and annotation.</title>
        <authorList>
            <consortium name="The Broad Institute Genomics Platform"/>
            <consortium name="The Broad Institute Genome Sequencing Center for Infectious Disease"/>
            <person name="Wu L."/>
            <person name="Ma J."/>
        </authorList>
    </citation>
    <scope>NUCLEOTIDE SEQUENCE [LARGE SCALE GENOMIC DNA]</scope>
    <source>
        <strain evidence="3">DFY28</strain>
    </source>
</reference>
<evidence type="ECO:0000313" key="3">
    <source>
        <dbReference type="Proteomes" id="UP001596098"/>
    </source>
</evidence>
<feature type="domain" description="KANL3/Tex30 alpha/beta hydrolase-like" evidence="1">
    <location>
        <begin position="32"/>
        <end position="217"/>
    </location>
</feature>